<dbReference type="AlphaFoldDB" id="A0A0E0CIR6"/>
<evidence type="ECO:0000313" key="2">
    <source>
        <dbReference type="EnsemblPlants" id="OMERI02G12080.1"/>
    </source>
</evidence>
<name>A0A0E0CIR6_9ORYZ</name>
<proteinExistence type="predicted"/>
<reference evidence="2" key="2">
    <citation type="submission" date="2018-05" db="EMBL/GenBank/DDBJ databases">
        <title>OmerRS3 (Oryza meridionalis Reference Sequence Version 3).</title>
        <authorList>
            <person name="Zhang J."/>
            <person name="Kudrna D."/>
            <person name="Lee S."/>
            <person name="Talag J."/>
            <person name="Welchert J."/>
            <person name="Wing R.A."/>
        </authorList>
    </citation>
    <scope>NUCLEOTIDE SEQUENCE [LARGE SCALE GENOMIC DNA]</scope>
    <source>
        <strain evidence="2">cv. OR44</strain>
    </source>
</reference>
<dbReference type="Proteomes" id="UP000008021">
    <property type="component" value="Chromosome 2"/>
</dbReference>
<dbReference type="HOGENOM" id="CLU_1828474_0_0_1"/>
<accession>A0A0E0CIR6</accession>
<reference evidence="2" key="1">
    <citation type="submission" date="2015-04" db="UniProtKB">
        <authorList>
            <consortium name="EnsemblPlants"/>
        </authorList>
    </citation>
    <scope>IDENTIFICATION</scope>
</reference>
<evidence type="ECO:0000256" key="1">
    <source>
        <dbReference type="SAM" id="MobiDB-lite"/>
    </source>
</evidence>
<feature type="compositionally biased region" description="Basic and acidic residues" evidence="1">
    <location>
        <begin position="131"/>
        <end position="142"/>
    </location>
</feature>
<evidence type="ECO:0000313" key="3">
    <source>
        <dbReference type="Proteomes" id="UP000008021"/>
    </source>
</evidence>
<dbReference type="Gramene" id="OMERI02G12080.1">
    <property type="protein sequence ID" value="OMERI02G12080.1"/>
    <property type="gene ID" value="OMERI02G12080"/>
</dbReference>
<organism evidence="2">
    <name type="scientific">Oryza meridionalis</name>
    <dbReference type="NCBI Taxonomy" id="40149"/>
    <lineage>
        <taxon>Eukaryota</taxon>
        <taxon>Viridiplantae</taxon>
        <taxon>Streptophyta</taxon>
        <taxon>Embryophyta</taxon>
        <taxon>Tracheophyta</taxon>
        <taxon>Spermatophyta</taxon>
        <taxon>Magnoliopsida</taxon>
        <taxon>Liliopsida</taxon>
        <taxon>Poales</taxon>
        <taxon>Poaceae</taxon>
        <taxon>BOP clade</taxon>
        <taxon>Oryzoideae</taxon>
        <taxon>Oryzeae</taxon>
        <taxon>Oryzinae</taxon>
        <taxon>Oryza</taxon>
    </lineage>
</organism>
<keyword evidence="3" id="KW-1185">Reference proteome</keyword>
<sequence length="152" mass="16692">MDEDAAENTPVPAPCLCSTIAGGGDDGGVEVGLHQVDDVLAELHQAEGLVDDRSRSRRRRRRRSKPHFEHGEMSIFSWGTEKVGIRSGCQSRQRGVTEARKALAPGQYPIGEAGEDDGVDWQRRRRTAYGRAEDRSPARGDEAGIPAWRELG</sequence>
<evidence type="ECO:0008006" key="4">
    <source>
        <dbReference type="Google" id="ProtNLM"/>
    </source>
</evidence>
<feature type="region of interest" description="Disordered" evidence="1">
    <location>
        <begin position="128"/>
        <end position="152"/>
    </location>
</feature>
<protein>
    <recommendedName>
        <fullName evidence="4">DUF834 domain-containing protein</fullName>
    </recommendedName>
</protein>
<dbReference type="EnsemblPlants" id="OMERI02G12080.1">
    <property type="protein sequence ID" value="OMERI02G12080.1"/>
    <property type="gene ID" value="OMERI02G12080"/>
</dbReference>